<feature type="region of interest" description="Disordered" evidence="1">
    <location>
        <begin position="441"/>
        <end position="477"/>
    </location>
</feature>
<feature type="compositionally biased region" description="Basic and acidic residues" evidence="1">
    <location>
        <begin position="52"/>
        <end position="64"/>
    </location>
</feature>
<evidence type="ECO:0000313" key="3">
    <source>
        <dbReference type="Proteomes" id="UP000466442"/>
    </source>
</evidence>
<dbReference type="Proteomes" id="UP000466442">
    <property type="component" value="Unassembled WGS sequence"/>
</dbReference>
<feature type="compositionally biased region" description="Polar residues" evidence="1">
    <location>
        <begin position="825"/>
        <end position="834"/>
    </location>
</feature>
<feature type="compositionally biased region" description="Polar residues" evidence="1">
    <location>
        <begin position="81"/>
        <end position="114"/>
    </location>
</feature>
<accession>A0A8S9XHF5</accession>
<sequence length="892" mass="96228">MLVRLISSVRQPTMDSNISASDLDQDFFFGPVTQRELIITWKRRRQEKLKKQQAEALKNEDDATKTASVDSEEPDLKKSRVQTTELKSSTTAGDQLSANTSDSSETGNIDANGRLQDTMTETAEIHENDEKVLPTSNNCSENEPEETPILRECGKISEIQEESLSSSLVTPNIHSEGSVCSIQKIEGVTPVKNVEEDVSESKSASCSTSYNAAPAKGDQIDNAPCDNQWSDGNVSTLEENRVGPMKLQESGQPVDEAQLSFHSVDLSISKTCGEVTENVTEAQVSLLLETHQSSNILAAADETVADEQSGDVSAVVESGQPVDEAQSSFHSVDLSISKTCGEVTENVPEAQVSLLLETHQSSNILAAADETVADERSGNVSAVVESVSSIVDHVETQSKDTSNRNPEVSINESVFEPATSQELSLEPEAHRCGNIQTAADEKDEQLDEASGISESAPSIVDHVETQSKDTSNRNPELSINDISCEINESVFEPATSQELSLEPEAHRCGNIQTAADEKDEQLDEASGISESTQPVANLGETKSKDSSYCSADLSKGEICDDIVQSVATPQLSLEPEALQAGNLSASDENEADDETGICEKFMDESDQPIDTQSKETSFYSADLSINEMCAVINESVAESTSEQKVFLDLEAHQSGNLQNPPDDQSRNCEIPVAEVGYSNAAVSNTSCKAAGPAECVLNINKFCENQEAEVNVLAVNHLCPSPTQEASRSNNAVLNTSRNPPPAHDDPVVDESSGNDVSPQEDNRVGLMTMEGHHKPDLLNRPSEAYEALVDQENNKENGPVHLSSVKAEDRGSAKPPASRILTPSDGSHSGIPQSVETVYKSNIRKPSIIKPATLNVDPSTLKVNTSWAKRFNPSKIPKPKIPYYVQPLDKK</sequence>
<dbReference type="AlphaFoldDB" id="A0A8S9XHF5"/>
<proteinExistence type="predicted"/>
<dbReference type="EMBL" id="WIXP02000007">
    <property type="protein sequence ID" value="KAF6208432.1"/>
    <property type="molecule type" value="Genomic_DNA"/>
</dbReference>
<feature type="region of interest" description="Disordered" evidence="1">
    <location>
        <begin position="793"/>
        <end position="834"/>
    </location>
</feature>
<evidence type="ECO:0000313" key="2">
    <source>
        <dbReference type="EMBL" id="KAF6208432.1"/>
    </source>
</evidence>
<feature type="compositionally biased region" description="Basic and acidic residues" evidence="1">
    <location>
        <begin position="393"/>
        <end position="402"/>
    </location>
</feature>
<feature type="region of interest" description="Disordered" evidence="1">
    <location>
        <begin position="393"/>
        <end position="423"/>
    </location>
</feature>
<keyword evidence="3" id="KW-1185">Reference proteome</keyword>
<protein>
    <submittedName>
        <fullName evidence="2">Uncharacterized protein</fullName>
    </submittedName>
</protein>
<feature type="compositionally biased region" description="Polar residues" evidence="1">
    <location>
        <begin position="403"/>
        <end position="423"/>
    </location>
</feature>
<feature type="compositionally biased region" description="Basic and acidic residues" evidence="1">
    <location>
        <begin position="461"/>
        <end position="471"/>
    </location>
</feature>
<evidence type="ECO:0000256" key="1">
    <source>
        <dbReference type="SAM" id="MobiDB-lite"/>
    </source>
</evidence>
<gene>
    <name evidence="2" type="ORF">GE061_016888</name>
</gene>
<feature type="region of interest" description="Disordered" evidence="1">
    <location>
        <begin position="52"/>
        <end position="114"/>
    </location>
</feature>
<feature type="compositionally biased region" description="Polar residues" evidence="1">
    <location>
        <begin position="722"/>
        <end position="738"/>
    </location>
</feature>
<feature type="region of interest" description="Disordered" evidence="1">
    <location>
        <begin position="722"/>
        <end position="762"/>
    </location>
</feature>
<reference evidence="2" key="1">
    <citation type="journal article" date="2021" name="Mol. Ecol. Resour.">
        <title>Apolygus lucorum genome provides insights into omnivorousness and mesophyll feeding.</title>
        <authorList>
            <person name="Liu Y."/>
            <person name="Liu H."/>
            <person name="Wang H."/>
            <person name="Huang T."/>
            <person name="Liu B."/>
            <person name="Yang B."/>
            <person name="Yin L."/>
            <person name="Li B."/>
            <person name="Zhang Y."/>
            <person name="Zhang S."/>
            <person name="Jiang F."/>
            <person name="Zhang X."/>
            <person name="Ren Y."/>
            <person name="Wang B."/>
            <person name="Wang S."/>
            <person name="Lu Y."/>
            <person name="Wu K."/>
            <person name="Fan W."/>
            <person name="Wang G."/>
        </authorList>
    </citation>
    <scope>NUCLEOTIDE SEQUENCE</scope>
    <source>
        <strain evidence="2">12Hb</strain>
    </source>
</reference>
<name>A0A8S9XHF5_APOLU</name>
<organism evidence="2 3">
    <name type="scientific">Apolygus lucorum</name>
    <name type="common">Small green plant bug</name>
    <name type="synonym">Lygocoris lucorum</name>
    <dbReference type="NCBI Taxonomy" id="248454"/>
    <lineage>
        <taxon>Eukaryota</taxon>
        <taxon>Metazoa</taxon>
        <taxon>Ecdysozoa</taxon>
        <taxon>Arthropoda</taxon>
        <taxon>Hexapoda</taxon>
        <taxon>Insecta</taxon>
        <taxon>Pterygota</taxon>
        <taxon>Neoptera</taxon>
        <taxon>Paraneoptera</taxon>
        <taxon>Hemiptera</taxon>
        <taxon>Heteroptera</taxon>
        <taxon>Panheteroptera</taxon>
        <taxon>Cimicomorpha</taxon>
        <taxon>Miridae</taxon>
        <taxon>Mirini</taxon>
        <taxon>Apolygus</taxon>
    </lineage>
</organism>
<comment type="caution">
    <text evidence="2">The sequence shown here is derived from an EMBL/GenBank/DDBJ whole genome shotgun (WGS) entry which is preliminary data.</text>
</comment>